<dbReference type="InterPro" id="IPR009057">
    <property type="entry name" value="Homeodomain-like_sf"/>
</dbReference>
<dbReference type="OrthoDB" id="125347at2759"/>
<comment type="caution">
    <text evidence="2">The sequence shown here is derived from an EMBL/GenBank/DDBJ whole genome shotgun (WGS) entry which is preliminary data.</text>
</comment>
<gene>
    <name evidence="2" type="ORF">JRQ81_002436</name>
</gene>
<sequence length="152" mass="16708">MTVKVFSLFSAHLVVGVMAEKKPSDLRKREMILLEVKQEVIRKHPEATRVIDLAREYGKSPSTILKNKDKITGREVAKGATRVTKQHPPILEQQEKQRAGDTVLEAMISGKAKAVHTDLINQQLETSGSVGSSKPAGDGLRSLRQGLASTVW</sequence>
<accession>A0A9Q1AWJ1</accession>
<reference evidence="2" key="1">
    <citation type="journal article" date="2023" name="DNA Res.">
        <title>Chromosome-level genome assembly of Phrynocephalus forsythii using third-generation DNA sequencing and Hi-C analysis.</title>
        <authorList>
            <person name="Qi Y."/>
            <person name="Zhao W."/>
            <person name="Zhao Y."/>
            <person name="Niu C."/>
            <person name="Cao S."/>
            <person name="Zhang Y."/>
        </authorList>
    </citation>
    <scope>NUCLEOTIDE SEQUENCE</scope>
    <source>
        <tissue evidence="2">Muscle</tissue>
    </source>
</reference>
<feature type="chain" id="PRO_5040341857" description="HTH psq-type domain-containing protein" evidence="1">
    <location>
        <begin position="20"/>
        <end position="152"/>
    </location>
</feature>
<dbReference type="Gene3D" id="1.10.10.60">
    <property type="entry name" value="Homeodomain-like"/>
    <property type="match status" value="1"/>
</dbReference>
<protein>
    <recommendedName>
        <fullName evidence="4">HTH psq-type domain-containing protein</fullName>
    </recommendedName>
</protein>
<evidence type="ECO:0000313" key="2">
    <source>
        <dbReference type="EMBL" id="KAJ7316274.1"/>
    </source>
</evidence>
<evidence type="ECO:0000313" key="3">
    <source>
        <dbReference type="Proteomes" id="UP001142489"/>
    </source>
</evidence>
<evidence type="ECO:0008006" key="4">
    <source>
        <dbReference type="Google" id="ProtNLM"/>
    </source>
</evidence>
<dbReference type="Proteomes" id="UP001142489">
    <property type="component" value="Unassembled WGS sequence"/>
</dbReference>
<dbReference type="SUPFAM" id="SSF46689">
    <property type="entry name" value="Homeodomain-like"/>
    <property type="match status" value="1"/>
</dbReference>
<keyword evidence="3" id="KW-1185">Reference proteome</keyword>
<keyword evidence="1" id="KW-0732">Signal</keyword>
<dbReference type="EMBL" id="JAPFRF010000011">
    <property type="protein sequence ID" value="KAJ7316274.1"/>
    <property type="molecule type" value="Genomic_DNA"/>
</dbReference>
<feature type="signal peptide" evidence="1">
    <location>
        <begin position="1"/>
        <end position="19"/>
    </location>
</feature>
<dbReference type="AlphaFoldDB" id="A0A9Q1AWJ1"/>
<name>A0A9Q1AWJ1_9SAUR</name>
<proteinExistence type="predicted"/>
<evidence type="ECO:0000256" key="1">
    <source>
        <dbReference type="SAM" id="SignalP"/>
    </source>
</evidence>
<organism evidence="2 3">
    <name type="scientific">Phrynocephalus forsythii</name>
    <dbReference type="NCBI Taxonomy" id="171643"/>
    <lineage>
        <taxon>Eukaryota</taxon>
        <taxon>Metazoa</taxon>
        <taxon>Chordata</taxon>
        <taxon>Craniata</taxon>
        <taxon>Vertebrata</taxon>
        <taxon>Euteleostomi</taxon>
        <taxon>Lepidosauria</taxon>
        <taxon>Squamata</taxon>
        <taxon>Bifurcata</taxon>
        <taxon>Unidentata</taxon>
        <taxon>Episquamata</taxon>
        <taxon>Toxicofera</taxon>
        <taxon>Iguania</taxon>
        <taxon>Acrodonta</taxon>
        <taxon>Agamidae</taxon>
        <taxon>Agaminae</taxon>
        <taxon>Phrynocephalus</taxon>
    </lineage>
</organism>